<keyword evidence="5 7" id="KW-1133">Transmembrane helix</keyword>
<feature type="transmembrane region" description="Helical" evidence="7">
    <location>
        <begin position="262"/>
        <end position="284"/>
    </location>
</feature>
<evidence type="ECO:0000256" key="3">
    <source>
        <dbReference type="ARBA" id="ARBA00022475"/>
    </source>
</evidence>
<dbReference type="AlphaFoldDB" id="A0A934W3D8"/>
<dbReference type="InterPro" id="IPR035906">
    <property type="entry name" value="MetI-like_sf"/>
</dbReference>
<dbReference type="PROSITE" id="PS50928">
    <property type="entry name" value="ABC_TM1"/>
    <property type="match status" value="1"/>
</dbReference>
<comment type="similarity">
    <text evidence="7">Belongs to the binding-protein-dependent transport system permease family.</text>
</comment>
<feature type="transmembrane region" description="Helical" evidence="7">
    <location>
        <begin position="157"/>
        <end position="181"/>
    </location>
</feature>
<feature type="transmembrane region" description="Helical" evidence="7">
    <location>
        <begin position="74"/>
        <end position="96"/>
    </location>
</feature>
<accession>A0A934W3D8</accession>
<dbReference type="InterPro" id="IPR050809">
    <property type="entry name" value="UgpAE/MalFG_permease"/>
</dbReference>
<evidence type="ECO:0000256" key="6">
    <source>
        <dbReference type="ARBA" id="ARBA00023136"/>
    </source>
</evidence>
<comment type="subcellular location">
    <subcellularLocation>
        <location evidence="1 7">Cell membrane</location>
        <topology evidence="1 7">Multi-pass membrane protein</topology>
    </subcellularLocation>
</comment>
<name>A0A934W3D8_9MICO</name>
<comment type="caution">
    <text evidence="9">The sequence shown here is derived from an EMBL/GenBank/DDBJ whole genome shotgun (WGS) entry which is preliminary data.</text>
</comment>
<keyword evidence="2 7" id="KW-0813">Transport</keyword>
<dbReference type="PANTHER" id="PTHR43227">
    <property type="entry name" value="BLL4140 PROTEIN"/>
    <property type="match status" value="1"/>
</dbReference>
<sequence>MKSVFADRKAAIILLAPALLIYVVVMLVPVLSSLGYTFYTGSPITGFTFNGFNNITRLFQDKDVWTALGFTLRYALVVSVLQIALGYALSLFYLFVLRRLSTLVRTLVFFPVVLPTVAVGLLFQRLFAIVPQNGIANTVVEFFGGHALSWFNDAGTAFWVIVIMDLWRSMGFYGVLLYAGLLDIPDDIIESAKLDGASGVRLIRHIVIPLSLPVLLSSIIFSINGTLKVFDSVLALTNGGPGNGTTPLTLYMFQTAFSYGDYGYGSTIALLLTVICLIVTVLIFRSSRRDLTKG</sequence>
<dbReference type="SUPFAM" id="SSF161098">
    <property type="entry name" value="MetI-like"/>
    <property type="match status" value="1"/>
</dbReference>
<evidence type="ECO:0000256" key="1">
    <source>
        <dbReference type="ARBA" id="ARBA00004651"/>
    </source>
</evidence>
<evidence type="ECO:0000313" key="9">
    <source>
        <dbReference type="EMBL" id="MBK4347104.1"/>
    </source>
</evidence>
<feature type="transmembrane region" description="Helical" evidence="7">
    <location>
        <begin position="202"/>
        <end position="223"/>
    </location>
</feature>
<dbReference type="PANTHER" id="PTHR43227:SF8">
    <property type="entry name" value="DIACETYLCHITOBIOSE UPTAKE SYSTEM PERMEASE PROTEIN DASB"/>
    <property type="match status" value="1"/>
</dbReference>
<dbReference type="InterPro" id="IPR000515">
    <property type="entry name" value="MetI-like"/>
</dbReference>
<reference evidence="9" key="1">
    <citation type="submission" date="2021-01" db="EMBL/GenBank/DDBJ databases">
        <title>Lacisediminihabitans sp. nov. strain G11-30, isolated from Antarctic Soil.</title>
        <authorList>
            <person name="Li J."/>
        </authorList>
    </citation>
    <scope>NUCLEOTIDE SEQUENCE</scope>
    <source>
        <strain evidence="9">G11-30</strain>
    </source>
</reference>
<dbReference type="GO" id="GO:0005886">
    <property type="term" value="C:plasma membrane"/>
    <property type="evidence" value="ECO:0007669"/>
    <property type="project" value="UniProtKB-SubCell"/>
</dbReference>
<feature type="domain" description="ABC transmembrane type-1" evidence="8">
    <location>
        <begin position="68"/>
        <end position="283"/>
    </location>
</feature>
<evidence type="ECO:0000256" key="2">
    <source>
        <dbReference type="ARBA" id="ARBA00022448"/>
    </source>
</evidence>
<feature type="transmembrane region" description="Helical" evidence="7">
    <location>
        <begin position="103"/>
        <end position="123"/>
    </location>
</feature>
<evidence type="ECO:0000256" key="7">
    <source>
        <dbReference type="RuleBase" id="RU363032"/>
    </source>
</evidence>
<evidence type="ECO:0000313" key="10">
    <source>
        <dbReference type="Proteomes" id="UP000636458"/>
    </source>
</evidence>
<evidence type="ECO:0000256" key="4">
    <source>
        <dbReference type="ARBA" id="ARBA00022692"/>
    </source>
</evidence>
<organism evidence="9 10">
    <name type="scientific">Lacisediminihabitans changchengi</name>
    <dbReference type="NCBI Taxonomy" id="2787634"/>
    <lineage>
        <taxon>Bacteria</taxon>
        <taxon>Bacillati</taxon>
        <taxon>Actinomycetota</taxon>
        <taxon>Actinomycetes</taxon>
        <taxon>Micrococcales</taxon>
        <taxon>Microbacteriaceae</taxon>
        <taxon>Lacisediminihabitans</taxon>
    </lineage>
</organism>
<keyword evidence="10" id="KW-1185">Reference proteome</keyword>
<keyword evidence="6 7" id="KW-0472">Membrane</keyword>
<dbReference type="CDD" id="cd06261">
    <property type="entry name" value="TM_PBP2"/>
    <property type="match status" value="1"/>
</dbReference>
<dbReference type="GO" id="GO:0055085">
    <property type="term" value="P:transmembrane transport"/>
    <property type="evidence" value="ECO:0007669"/>
    <property type="project" value="InterPro"/>
</dbReference>
<dbReference type="RefSeq" id="WP_200555475.1">
    <property type="nucleotide sequence ID" value="NZ_JAEPES010000002.1"/>
</dbReference>
<proteinExistence type="inferred from homology"/>
<keyword evidence="3" id="KW-1003">Cell membrane</keyword>
<protein>
    <submittedName>
        <fullName evidence="9">Sugar ABC transporter permease</fullName>
    </submittedName>
</protein>
<gene>
    <name evidence="9" type="ORF">IV501_05605</name>
</gene>
<evidence type="ECO:0000256" key="5">
    <source>
        <dbReference type="ARBA" id="ARBA00022989"/>
    </source>
</evidence>
<dbReference type="EMBL" id="JAEPES010000002">
    <property type="protein sequence ID" value="MBK4347104.1"/>
    <property type="molecule type" value="Genomic_DNA"/>
</dbReference>
<dbReference type="Pfam" id="PF00528">
    <property type="entry name" value="BPD_transp_1"/>
    <property type="match status" value="1"/>
</dbReference>
<keyword evidence="4 7" id="KW-0812">Transmembrane</keyword>
<evidence type="ECO:0000259" key="8">
    <source>
        <dbReference type="PROSITE" id="PS50928"/>
    </source>
</evidence>
<feature type="transmembrane region" description="Helical" evidence="7">
    <location>
        <begin position="12"/>
        <end position="39"/>
    </location>
</feature>
<dbReference type="Gene3D" id="1.10.3720.10">
    <property type="entry name" value="MetI-like"/>
    <property type="match status" value="1"/>
</dbReference>
<dbReference type="Proteomes" id="UP000636458">
    <property type="component" value="Unassembled WGS sequence"/>
</dbReference>